<dbReference type="Pfam" id="PF01548">
    <property type="entry name" value="DEDD_Tnp_IS110"/>
    <property type="match status" value="1"/>
</dbReference>
<dbReference type="InterPro" id="IPR047650">
    <property type="entry name" value="Transpos_IS110"/>
</dbReference>
<evidence type="ECO:0000259" key="1">
    <source>
        <dbReference type="Pfam" id="PF01548"/>
    </source>
</evidence>
<dbReference type="Proteomes" id="UP000474567">
    <property type="component" value="Unassembled WGS sequence"/>
</dbReference>
<dbReference type="EMBL" id="CADCST010000136">
    <property type="protein sequence ID" value="CAA9202443.1"/>
    <property type="molecule type" value="Genomic_DNA"/>
</dbReference>
<dbReference type="InterPro" id="IPR003346">
    <property type="entry name" value="Transposase_20"/>
</dbReference>
<feature type="domain" description="Transposase IS116/IS110/IS902 C-terminal" evidence="2">
    <location>
        <begin position="204"/>
        <end position="289"/>
    </location>
</feature>
<protein>
    <submittedName>
        <fullName evidence="3">IS110 family transposase ISCaa7</fullName>
    </submittedName>
</protein>
<dbReference type="PANTHER" id="PTHR33055:SF3">
    <property type="entry name" value="PUTATIVE TRANSPOSASE FOR IS117-RELATED"/>
    <property type="match status" value="1"/>
</dbReference>
<accession>A0ABM8KP59</accession>
<proteinExistence type="predicted"/>
<gene>
    <name evidence="3" type="ORF">FLACOL7796_04273</name>
</gene>
<name>A0ABM8KP59_9FLAO</name>
<organism evidence="3 4">
    <name type="scientific">Flavobacterium collinsii</name>
    <dbReference type="NCBI Taxonomy" id="1114861"/>
    <lineage>
        <taxon>Bacteria</taxon>
        <taxon>Pseudomonadati</taxon>
        <taxon>Bacteroidota</taxon>
        <taxon>Flavobacteriia</taxon>
        <taxon>Flavobacteriales</taxon>
        <taxon>Flavobacteriaceae</taxon>
        <taxon>Flavobacterium</taxon>
    </lineage>
</organism>
<evidence type="ECO:0000259" key="2">
    <source>
        <dbReference type="Pfam" id="PF02371"/>
    </source>
</evidence>
<evidence type="ECO:0000313" key="3">
    <source>
        <dbReference type="EMBL" id="CAA9202443.1"/>
    </source>
</evidence>
<dbReference type="RefSeq" id="WP_173968086.1">
    <property type="nucleotide sequence ID" value="NZ_CADCST010000136.1"/>
</dbReference>
<sequence length="332" mass="38264">MQFKHFVGIDISKLTLDVYIHHKSLHHKFTNDQQGFDSLLKWIYHRTLETTPLEIVFCFEHSGFYSLLLAIYMQKHECNFSMISPLQIKRSLGIVRGKNDKIDSRRIAEYAYEKRDKYLPTKVPSEAILKLHPLMTLRDRLARDRGVFVGTMKEQSKFLPIDQIPVLMESYTHIIKSLDTEIKAIEKAIKAIVNDDSELKRTFELITGIKGIGLLVGVYLIIYTHNFSRFETWRKCACFAGIVPFQNSSGTSLQSRSHVHPIANKQIKKMLHIAALSAAHTDKEISIFYKRKVQDGKSKMCVLNIIRNKLLARAFAVAKRGTEYVDVMKYVA</sequence>
<dbReference type="NCBIfam" id="NF033542">
    <property type="entry name" value="transpos_IS110"/>
    <property type="match status" value="1"/>
</dbReference>
<keyword evidence="4" id="KW-1185">Reference proteome</keyword>
<dbReference type="InterPro" id="IPR002525">
    <property type="entry name" value="Transp_IS110-like_N"/>
</dbReference>
<evidence type="ECO:0000313" key="4">
    <source>
        <dbReference type="Proteomes" id="UP000474567"/>
    </source>
</evidence>
<dbReference type="PANTHER" id="PTHR33055">
    <property type="entry name" value="TRANSPOSASE FOR INSERTION SEQUENCE ELEMENT IS1111A"/>
    <property type="match status" value="1"/>
</dbReference>
<comment type="caution">
    <text evidence="3">The sequence shown here is derived from an EMBL/GenBank/DDBJ whole genome shotgun (WGS) entry which is preliminary data.</text>
</comment>
<feature type="domain" description="Transposase IS110-like N-terminal" evidence="1">
    <location>
        <begin position="7"/>
        <end position="145"/>
    </location>
</feature>
<reference evidence="3 4" key="1">
    <citation type="submission" date="2020-02" db="EMBL/GenBank/DDBJ databases">
        <authorList>
            <person name="Criscuolo A."/>
        </authorList>
    </citation>
    <scope>NUCLEOTIDE SEQUENCE [LARGE SCALE GENOMIC DNA]</scope>
    <source>
        <strain evidence="3">CECT7796</strain>
    </source>
</reference>
<dbReference type="Pfam" id="PF02371">
    <property type="entry name" value="Transposase_20"/>
    <property type="match status" value="1"/>
</dbReference>